<dbReference type="PROSITE" id="PS51257">
    <property type="entry name" value="PROKAR_LIPOPROTEIN"/>
    <property type="match status" value="1"/>
</dbReference>
<dbReference type="RefSeq" id="WP_092899114.1">
    <property type="nucleotide sequence ID" value="NZ_FOKK01000013.1"/>
</dbReference>
<evidence type="ECO:0000313" key="2">
    <source>
        <dbReference type="EMBL" id="SFB48690.1"/>
    </source>
</evidence>
<evidence type="ECO:0000256" key="1">
    <source>
        <dbReference type="SAM" id="SignalP"/>
    </source>
</evidence>
<keyword evidence="1" id="KW-0732">Signal</keyword>
<organism evidence="2 3">
    <name type="scientific">Algoriphagus aquimarinus</name>
    <dbReference type="NCBI Taxonomy" id="237018"/>
    <lineage>
        <taxon>Bacteria</taxon>
        <taxon>Pseudomonadati</taxon>
        <taxon>Bacteroidota</taxon>
        <taxon>Cytophagia</taxon>
        <taxon>Cytophagales</taxon>
        <taxon>Cyclobacteriaceae</taxon>
        <taxon>Algoriphagus</taxon>
    </lineage>
</organism>
<protein>
    <recommendedName>
        <fullName evidence="4">CUB domain-containing protein</fullName>
    </recommendedName>
</protein>
<dbReference type="Proteomes" id="UP000198790">
    <property type="component" value="Unassembled WGS sequence"/>
</dbReference>
<accession>A0A1I1BJN1</accession>
<dbReference type="OrthoDB" id="823957at2"/>
<sequence>MEKQLFKLAGLVISAMLLGACSQLATFENEDLLTNQEAASIMDPSTFTSGFGFDPSSNARMLYGSADCTNEETYCVSSSNYYYKTDDKSWNAPGLGGVYLEYYQNVAGELVYSFDSYKNNNGKDPNLVGYSIDGGDIIPVSKSSTITVTIPLEEDWEPCDEVERTITVYRNSQHSLSFTTSYTLLAVCDDGDDGTNEDCEVEEFYYNQVAGFTYDFTYIPCEALTGVTLKWTSPHIKGFSSSTPGIIANKGKAKGSPTVLSWTGNVPADGITFSITFDPECAQNNAGFALLWTDFKVNEVSKKYLNSDNINILNTNCPGKK</sequence>
<dbReference type="STRING" id="237018.SAMN04489723_1135"/>
<gene>
    <name evidence="2" type="ORF">SAMN04489723_1135</name>
</gene>
<feature type="chain" id="PRO_5011469447" description="CUB domain-containing protein" evidence="1">
    <location>
        <begin position="26"/>
        <end position="321"/>
    </location>
</feature>
<reference evidence="2 3" key="1">
    <citation type="submission" date="2016-10" db="EMBL/GenBank/DDBJ databases">
        <authorList>
            <person name="de Groot N.N."/>
        </authorList>
    </citation>
    <scope>NUCLEOTIDE SEQUENCE [LARGE SCALE GENOMIC DNA]</scope>
    <source>
        <strain evidence="2 3">DSM 23399</strain>
    </source>
</reference>
<evidence type="ECO:0000313" key="3">
    <source>
        <dbReference type="Proteomes" id="UP000198790"/>
    </source>
</evidence>
<feature type="signal peptide" evidence="1">
    <location>
        <begin position="1"/>
        <end position="25"/>
    </location>
</feature>
<keyword evidence="3" id="KW-1185">Reference proteome</keyword>
<name>A0A1I1BJN1_9BACT</name>
<evidence type="ECO:0008006" key="4">
    <source>
        <dbReference type="Google" id="ProtNLM"/>
    </source>
</evidence>
<proteinExistence type="predicted"/>
<dbReference type="AlphaFoldDB" id="A0A1I1BJN1"/>
<dbReference type="EMBL" id="FOKK01000013">
    <property type="protein sequence ID" value="SFB48690.1"/>
    <property type="molecule type" value="Genomic_DNA"/>
</dbReference>